<accession>A0ACB8GMM3</accession>
<proteinExistence type="predicted"/>
<evidence type="ECO:0000313" key="1">
    <source>
        <dbReference type="EMBL" id="KAH9476958.1"/>
    </source>
</evidence>
<organism evidence="1 2">
    <name type="scientific">Psilocybe cubensis</name>
    <name type="common">Psychedelic mushroom</name>
    <name type="synonym">Stropharia cubensis</name>
    <dbReference type="NCBI Taxonomy" id="181762"/>
    <lineage>
        <taxon>Eukaryota</taxon>
        <taxon>Fungi</taxon>
        <taxon>Dikarya</taxon>
        <taxon>Basidiomycota</taxon>
        <taxon>Agaricomycotina</taxon>
        <taxon>Agaricomycetes</taxon>
        <taxon>Agaricomycetidae</taxon>
        <taxon>Agaricales</taxon>
        <taxon>Agaricineae</taxon>
        <taxon>Strophariaceae</taxon>
        <taxon>Psilocybe</taxon>
    </lineage>
</organism>
<evidence type="ECO:0000313" key="2">
    <source>
        <dbReference type="Proteomes" id="UP000664032"/>
    </source>
</evidence>
<dbReference type="Proteomes" id="UP000664032">
    <property type="component" value="Unassembled WGS sequence"/>
</dbReference>
<gene>
    <name evidence="1" type="ORF">JR316_0010874</name>
</gene>
<protein>
    <submittedName>
        <fullName evidence="1">Uncharacterized protein</fullName>
    </submittedName>
</protein>
<reference evidence="1" key="1">
    <citation type="submission" date="2021-10" db="EMBL/GenBank/DDBJ databases">
        <title>Psilocybe cubensis genome.</title>
        <authorList>
            <person name="Mckernan K.J."/>
            <person name="Crawford S."/>
            <person name="Trippe A."/>
            <person name="Kane L.T."/>
            <person name="Mclaughlin S."/>
        </authorList>
    </citation>
    <scope>NUCLEOTIDE SEQUENCE</scope>
    <source>
        <strain evidence="1">MGC-MH-2018</strain>
    </source>
</reference>
<dbReference type="EMBL" id="JAFIQS020000010">
    <property type="protein sequence ID" value="KAH9476958.1"/>
    <property type="molecule type" value="Genomic_DNA"/>
</dbReference>
<comment type="caution">
    <text evidence="1">The sequence shown here is derived from an EMBL/GenBank/DDBJ whole genome shotgun (WGS) entry which is preliminary data.</text>
</comment>
<name>A0ACB8GMM3_PSICU</name>
<sequence>MAAFRHGRFVEQLAFVQFRPLIMLYFLAYHGKAIIEIDPQKNSIIDGIRINFCMSDDGGNRRQSKVKEAALRVLR</sequence>
<keyword evidence="2" id="KW-1185">Reference proteome</keyword>